<reference evidence="2 3" key="1">
    <citation type="journal article" date="2022" name="Nat. Ecol. Evol.">
        <title>A masculinizing supergene underlies an exaggerated male reproductive morph in a spider.</title>
        <authorList>
            <person name="Hendrickx F."/>
            <person name="De Corte Z."/>
            <person name="Sonet G."/>
            <person name="Van Belleghem S.M."/>
            <person name="Kostlbacher S."/>
            <person name="Vangestel C."/>
        </authorList>
    </citation>
    <scope>NUCLEOTIDE SEQUENCE [LARGE SCALE GENOMIC DNA]</scope>
    <source>
        <strain evidence="2">W744_W776</strain>
    </source>
</reference>
<dbReference type="Proteomes" id="UP000827092">
    <property type="component" value="Unassembled WGS sequence"/>
</dbReference>
<proteinExistence type="predicted"/>
<feature type="compositionally biased region" description="Basic residues" evidence="1">
    <location>
        <begin position="22"/>
        <end position="32"/>
    </location>
</feature>
<keyword evidence="3" id="KW-1185">Reference proteome</keyword>
<gene>
    <name evidence="2" type="ORF">JTE90_022427</name>
</gene>
<comment type="caution">
    <text evidence="2">The sequence shown here is derived from an EMBL/GenBank/DDBJ whole genome shotgun (WGS) entry which is preliminary data.</text>
</comment>
<evidence type="ECO:0000256" key="1">
    <source>
        <dbReference type="SAM" id="MobiDB-lite"/>
    </source>
</evidence>
<dbReference type="EMBL" id="JAFNEN010001188">
    <property type="protein sequence ID" value="KAG8174561.1"/>
    <property type="molecule type" value="Genomic_DNA"/>
</dbReference>
<feature type="compositionally biased region" description="Polar residues" evidence="1">
    <location>
        <begin position="51"/>
        <end position="70"/>
    </location>
</feature>
<feature type="region of interest" description="Disordered" evidence="1">
    <location>
        <begin position="14"/>
        <end position="115"/>
    </location>
</feature>
<name>A0AAV6TSN2_9ARAC</name>
<accession>A0AAV6TSN2</accession>
<feature type="compositionally biased region" description="Low complexity" evidence="1">
    <location>
        <begin position="87"/>
        <end position="96"/>
    </location>
</feature>
<evidence type="ECO:0000313" key="3">
    <source>
        <dbReference type="Proteomes" id="UP000827092"/>
    </source>
</evidence>
<evidence type="ECO:0000313" key="2">
    <source>
        <dbReference type="EMBL" id="KAG8174561.1"/>
    </source>
</evidence>
<sequence length="186" mass="19918">MGTIDEMAEWIAAADLPAPPTKKCRRRGRRRISSGSDSDIDPASLEELRRNNTPNPSTQSSIQHSPSIPASSAPFLASGLDSASAIDYDVPPSQQSPSPPRDDDSSPLDDFTSPLGAFLSGNSTIDDVLWSEFEDLLGELTTRIAELVKLPPIRETPENPHQLPLMPVITARFSASTNAIVAVLSG</sequence>
<protein>
    <submittedName>
        <fullName evidence="2">Uncharacterized protein</fullName>
    </submittedName>
</protein>
<organism evidence="2 3">
    <name type="scientific">Oedothorax gibbosus</name>
    <dbReference type="NCBI Taxonomy" id="931172"/>
    <lineage>
        <taxon>Eukaryota</taxon>
        <taxon>Metazoa</taxon>
        <taxon>Ecdysozoa</taxon>
        <taxon>Arthropoda</taxon>
        <taxon>Chelicerata</taxon>
        <taxon>Arachnida</taxon>
        <taxon>Araneae</taxon>
        <taxon>Araneomorphae</taxon>
        <taxon>Entelegynae</taxon>
        <taxon>Araneoidea</taxon>
        <taxon>Linyphiidae</taxon>
        <taxon>Erigoninae</taxon>
        <taxon>Oedothorax</taxon>
    </lineage>
</organism>
<dbReference type="AlphaFoldDB" id="A0AAV6TSN2"/>